<comment type="caution">
    <text evidence="1">The sequence shown here is derived from an EMBL/GenBank/DDBJ whole genome shotgun (WGS) entry which is preliminary data.</text>
</comment>
<dbReference type="Proteomes" id="UP001150581">
    <property type="component" value="Unassembled WGS sequence"/>
</dbReference>
<proteinExistence type="predicted"/>
<protein>
    <submittedName>
        <fullName evidence="1">U6 snRNP-associated protein Lsm7</fullName>
    </submittedName>
</protein>
<accession>A0ACC1IHW5</accession>
<organism evidence="1 2">
    <name type="scientific">Kickxella alabastrina</name>
    <dbReference type="NCBI Taxonomy" id="61397"/>
    <lineage>
        <taxon>Eukaryota</taxon>
        <taxon>Fungi</taxon>
        <taxon>Fungi incertae sedis</taxon>
        <taxon>Zoopagomycota</taxon>
        <taxon>Kickxellomycotina</taxon>
        <taxon>Kickxellomycetes</taxon>
        <taxon>Kickxellales</taxon>
        <taxon>Kickxellaceae</taxon>
        <taxon>Kickxella</taxon>
    </lineage>
</organism>
<evidence type="ECO:0000313" key="1">
    <source>
        <dbReference type="EMBL" id="KAJ1893571.1"/>
    </source>
</evidence>
<dbReference type="EMBL" id="JANBPG010000815">
    <property type="protein sequence ID" value="KAJ1893571.1"/>
    <property type="molecule type" value="Genomic_DNA"/>
</dbReference>
<name>A0ACC1IHW5_9FUNG</name>
<reference evidence="1" key="1">
    <citation type="submission" date="2022-07" db="EMBL/GenBank/DDBJ databases">
        <title>Phylogenomic reconstructions and comparative analyses of Kickxellomycotina fungi.</title>
        <authorList>
            <person name="Reynolds N.K."/>
            <person name="Stajich J.E."/>
            <person name="Barry K."/>
            <person name="Grigoriev I.V."/>
            <person name="Crous P."/>
            <person name="Smith M.E."/>
        </authorList>
    </citation>
    <scope>NUCLEOTIDE SEQUENCE</scope>
    <source>
        <strain evidence="1">Benny 63K</strain>
    </source>
</reference>
<keyword evidence="2" id="KW-1185">Reference proteome</keyword>
<evidence type="ECO:0000313" key="2">
    <source>
        <dbReference type="Proteomes" id="UP001150581"/>
    </source>
</evidence>
<sequence>MRGGGYYSRGGGNTGQRGGSNTASAGTSGNTGNNGGNNNGYGGNTNHRGNHQGNDDRDNKEKKKRDAIFDLKKYTDKRICVKFMGGREVTGVLKGSDQLLNIVLDEAEETLRDPENSDSSEERKRHIGLVVLRGPSIILVSPTDGSEEIENPFVQAE</sequence>
<gene>
    <name evidence="1" type="primary">lsm7_1</name>
    <name evidence="1" type="ORF">LPJ66_005672</name>
</gene>